<proteinExistence type="predicted"/>
<dbReference type="SUPFAM" id="SSF47923">
    <property type="entry name" value="Ypt/Rab-GAP domain of gyp1p"/>
    <property type="match status" value="2"/>
</dbReference>
<feature type="compositionally biased region" description="Low complexity" evidence="1">
    <location>
        <begin position="288"/>
        <end position="307"/>
    </location>
</feature>
<dbReference type="Pfam" id="PF00566">
    <property type="entry name" value="RabGAP-TBC"/>
    <property type="match status" value="1"/>
</dbReference>
<feature type="region of interest" description="Disordered" evidence="1">
    <location>
        <begin position="416"/>
        <end position="438"/>
    </location>
</feature>
<feature type="compositionally biased region" description="Low complexity" evidence="1">
    <location>
        <begin position="56"/>
        <end position="78"/>
    </location>
</feature>
<feature type="region of interest" description="Disordered" evidence="1">
    <location>
        <begin position="207"/>
        <end position="239"/>
    </location>
</feature>
<dbReference type="GO" id="GO:0031267">
    <property type="term" value="F:small GTPase binding"/>
    <property type="evidence" value="ECO:0007669"/>
    <property type="project" value="TreeGrafter"/>
</dbReference>
<dbReference type="PANTHER" id="PTHR47219:SF9">
    <property type="entry name" value="GTPASE ACTIVATING PROTEIN AND CENTROSOME-ASSOCIATED, ISOFORM B"/>
    <property type="match status" value="1"/>
</dbReference>
<dbReference type="PROSITE" id="PS50086">
    <property type="entry name" value="TBC_RABGAP"/>
    <property type="match status" value="1"/>
</dbReference>
<sequence length="734" mass="79068">MFLAGEEIVILLDLGNSSFLGCCEGVVGMLYRRDVDMLQSRLKKPVMTARPKRPPALHLSPPLASASALGPYSTRSPTARPPATSPAASHDSASLASASSLTATSPAASPSNLTPLERPPSHVLSPSGLPVPLLHEQLPSAFSPNSSIASSLPNSIFSADNLALRRSVGKGSDATVRSSGRESGPSTPNDDPTLAFIFDSYKYSDPPAEGTSATFHPDPAITPYSPVSPATRPEPDVSAVQAVPSRVYKSREVSCAGAHAQDHVPPPVLPTRHRTPRLDKLRRPRLESLSGSNPSLPASSALPLSHDSASRLPRAFSLPRTSSTSTSSGSSRRRRSVDYSTGISNRDFAEETVQIGKSEFEIVKPLATLLLQDDEHAMPAREFRTVPISHPNAIDRQALPTAAAISSASFTTPRPGRLAASASSHFSPPTPPSAEVGGRTGLANYRAREAKWLAALSTTAPSEVLSSKKIRQLVGAGIPSSLRGRVWAFLTQLAEPLPSGFYRQLSQATSPPPFETEQELRSIESASESVAGRGGREDLEEVLRAFRLFRPASGYYTGLGRVASDLLAQMPAQTAFVTVISLVDGYRFRAFFPSQRSQLELDLLTFSFLLDRLEGKLARRLRDWRIEPQDYLPYWLSTFFFAILPYNTRLRAIDLLLLHPKNFYAIPIALLDLSNLGDKVSFPTRDAALNHLLAPAPDAFNLDLLVQAIASTKVTDDNVSKARAKAERVIADGS</sequence>
<feature type="compositionally biased region" description="Low complexity" evidence="1">
    <location>
        <begin position="85"/>
        <end position="128"/>
    </location>
</feature>
<feature type="compositionally biased region" description="Basic and acidic residues" evidence="1">
    <location>
        <begin position="276"/>
        <end position="286"/>
    </location>
</feature>
<accession>A0A2S5BFW8</accession>
<feature type="domain" description="Rab-GAP TBC" evidence="2">
    <location>
        <begin position="477"/>
        <end position="660"/>
    </location>
</feature>
<keyword evidence="4" id="KW-1185">Reference proteome</keyword>
<dbReference type="AlphaFoldDB" id="A0A2S5BFW8"/>
<dbReference type="EMBL" id="PJQD01000013">
    <property type="protein sequence ID" value="POY75643.1"/>
    <property type="molecule type" value="Genomic_DNA"/>
</dbReference>
<dbReference type="STRING" id="741276.A0A2S5BFW8"/>
<feature type="compositionally biased region" description="Low complexity" evidence="1">
    <location>
        <begin position="320"/>
        <end position="330"/>
    </location>
</feature>
<dbReference type="Gene3D" id="1.10.472.80">
    <property type="entry name" value="Ypt/Rab-GAP domain of gyp1p, domain 3"/>
    <property type="match status" value="1"/>
</dbReference>
<protein>
    <recommendedName>
        <fullName evidence="2">Rab-GAP TBC domain-containing protein</fullName>
    </recommendedName>
</protein>
<reference evidence="3 4" key="1">
    <citation type="journal article" date="2018" name="Front. Microbiol.">
        <title>Prospects for Fungal Bioremediation of Acidic Radioactive Waste Sites: Characterization and Genome Sequence of Rhodotorula taiwanensis MD1149.</title>
        <authorList>
            <person name="Tkavc R."/>
            <person name="Matrosova V.Y."/>
            <person name="Grichenko O.E."/>
            <person name="Gostincar C."/>
            <person name="Volpe R.P."/>
            <person name="Klimenkova P."/>
            <person name="Gaidamakova E.K."/>
            <person name="Zhou C.E."/>
            <person name="Stewart B.J."/>
            <person name="Lyman M.G."/>
            <person name="Malfatti S.A."/>
            <person name="Rubinfeld B."/>
            <person name="Courtot M."/>
            <person name="Singh J."/>
            <person name="Dalgard C.L."/>
            <person name="Hamilton T."/>
            <person name="Frey K.G."/>
            <person name="Gunde-Cimerman N."/>
            <person name="Dugan L."/>
            <person name="Daly M.J."/>
        </authorList>
    </citation>
    <scope>NUCLEOTIDE SEQUENCE [LARGE SCALE GENOMIC DNA]</scope>
    <source>
        <strain evidence="3 4">MD1149</strain>
    </source>
</reference>
<dbReference type="InterPro" id="IPR035969">
    <property type="entry name" value="Rab-GAP_TBC_sf"/>
</dbReference>
<feature type="region of interest" description="Disordered" evidence="1">
    <location>
        <begin position="168"/>
        <end position="194"/>
    </location>
</feature>
<evidence type="ECO:0000259" key="2">
    <source>
        <dbReference type="PROSITE" id="PS50086"/>
    </source>
</evidence>
<gene>
    <name evidence="3" type="ORF">BMF94_1265</name>
</gene>
<evidence type="ECO:0000313" key="4">
    <source>
        <dbReference type="Proteomes" id="UP000237144"/>
    </source>
</evidence>
<dbReference type="InterPro" id="IPR000195">
    <property type="entry name" value="Rab-GAP-TBC_dom"/>
</dbReference>
<organism evidence="3 4">
    <name type="scientific">Rhodotorula taiwanensis</name>
    <dbReference type="NCBI Taxonomy" id="741276"/>
    <lineage>
        <taxon>Eukaryota</taxon>
        <taxon>Fungi</taxon>
        <taxon>Dikarya</taxon>
        <taxon>Basidiomycota</taxon>
        <taxon>Pucciniomycotina</taxon>
        <taxon>Microbotryomycetes</taxon>
        <taxon>Sporidiobolales</taxon>
        <taxon>Sporidiobolaceae</taxon>
        <taxon>Rhodotorula</taxon>
    </lineage>
</organism>
<dbReference type="SMART" id="SM00164">
    <property type="entry name" value="TBC"/>
    <property type="match status" value="1"/>
</dbReference>
<dbReference type="Gene3D" id="1.10.8.270">
    <property type="entry name" value="putative rabgap domain of human tbc1 domain family member 14 like domains"/>
    <property type="match status" value="1"/>
</dbReference>
<dbReference type="InterPro" id="IPR050302">
    <property type="entry name" value="Rab_GAP_TBC_domain"/>
</dbReference>
<dbReference type="OrthoDB" id="159449at2759"/>
<feature type="region of interest" description="Disordered" evidence="1">
    <location>
        <begin position="45"/>
        <end position="128"/>
    </location>
</feature>
<evidence type="ECO:0000313" key="3">
    <source>
        <dbReference type="EMBL" id="POY75643.1"/>
    </source>
</evidence>
<dbReference type="GO" id="GO:0005096">
    <property type="term" value="F:GTPase activator activity"/>
    <property type="evidence" value="ECO:0007669"/>
    <property type="project" value="TreeGrafter"/>
</dbReference>
<name>A0A2S5BFW8_9BASI</name>
<evidence type="ECO:0000256" key="1">
    <source>
        <dbReference type="SAM" id="MobiDB-lite"/>
    </source>
</evidence>
<dbReference type="PANTHER" id="PTHR47219">
    <property type="entry name" value="RAB GTPASE-ACTIVATING PROTEIN 1-LIKE"/>
    <property type="match status" value="1"/>
</dbReference>
<feature type="region of interest" description="Disordered" evidence="1">
    <location>
        <begin position="254"/>
        <end position="339"/>
    </location>
</feature>
<feature type="region of interest" description="Disordered" evidence="1">
    <location>
        <begin position="505"/>
        <end position="532"/>
    </location>
</feature>
<dbReference type="Proteomes" id="UP000237144">
    <property type="component" value="Unassembled WGS sequence"/>
</dbReference>
<comment type="caution">
    <text evidence="3">The sequence shown here is derived from an EMBL/GenBank/DDBJ whole genome shotgun (WGS) entry which is preliminary data.</text>
</comment>